<proteinExistence type="predicted"/>
<evidence type="ECO:0000313" key="3">
    <source>
        <dbReference type="Proteomes" id="UP000654913"/>
    </source>
</evidence>
<feature type="compositionally biased region" description="Polar residues" evidence="1">
    <location>
        <begin position="310"/>
        <end position="328"/>
    </location>
</feature>
<organism evidence="2 3">
    <name type="scientific">Aspergillus puulaauensis</name>
    <dbReference type="NCBI Taxonomy" id="1220207"/>
    <lineage>
        <taxon>Eukaryota</taxon>
        <taxon>Fungi</taxon>
        <taxon>Dikarya</taxon>
        <taxon>Ascomycota</taxon>
        <taxon>Pezizomycotina</taxon>
        <taxon>Eurotiomycetes</taxon>
        <taxon>Eurotiomycetidae</taxon>
        <taxon>Eurotiales</taxon>
        <taxon>Aspergillaceae</taxon>
        <taxon>Aspergillus</taxon>
    </lineage>
</organism>
<evidence type="ECO:0000313" key="2">
    <source>
        <dbReference type="EMBL" id="BCS18846.1"/>
    </source>
</evidence>
<dbReference type="RefSeq" id="XP_041551040.1">
    <property type="nucleotide sequence ID" value="XM_041697790.1"/>
</dbReference>
<dbReference type="AlphaFoldDB" id="A0A7R7XCP8"/>
<reference evidence="2" key="2">
    <citation type="submission" date="2021-02" db="EMBL/GenBank/DDBJ databases">
        <title>Aspergillus puulaauensis MK2 genome sequence.</title>
        <authorList>
            <person name="Futagami T."/>
            <person name="Mori K."/>
            <person name="Kadooka C."/>
            <person name="Tanaka T."/>
        </authorList>
    </citation>
    <scope>NUCLEOTIDE SEQUENCE</scope>
    <source>
        <strain evidence="2">MK2</strain>
    </source>
</reference>
<keyword evidence="3" id="KW-1185">Reference proteome</keyword>
<sequence length="717" mass="79460">MRGYTCLDTKSPRSFLFAVVANVGPQGTSRSLTVAYRQGCDSSTSPTARVEQVVADTLALIEVLSDPANRAPLEAERALAEVWYRRQSLSQQGDEVKSSERPIVPGTPQPPFVVPDGRHRGQQVESRPELPWRDDAPCEFPFTATCCLLGLLKNDSTRPGDVQLQSLSTIFRGDCAEYGLVVLDISDLDAVKYGIVAFPVRYMAEVSYRGEDFGWDPVEDRPPEKEPDIVPISPRPRKPLSVIQWLRRYLTHISFEKDPSVLRLDDKPVVGDAALDYIWPPEREETGEDQDKASSQGILSSISDYLWPSKPTTSVEDTSNSLTTSNEAPQMHIDRAIDGLLTLTQDPTDIDLDGSTFSNFQKLAEFRDQLRRRLEEIPDSLGSSKVSGYILRIIYAKYKHHNWVIFRNLSPRVIATAIISNELQDASALSLGVDNFDLNNGGLGDLAASLTKAPALKQVCILQRPDRDSDTASARFFTQLLQGRSGDLGWLRDKSIYSTWAFSAGLHSRTSTSSSTDSADFSSVIAQVFPAVHMFTFVDQLPQYQSSYKYYDMSNTLLDAESFSVRFLSYLRSLGSGSDKAILQFAYGSSSLTTDDDKAGLHVSPIPAGFFGSDPPRAIVRVRDLHPGSWIVLVEQDSSSNSENVFQYSFVRIRPVSAGITPGRQERPHIDDIEVVGVIMEFLRETVPGSDMSTHETESGSRVMAESSARELLEQLL</sequence>
<dbReference type="OrthoDB" id="3515175at2759"/>
<dbReference type="Proteomes" id="UP000654913">
    <property type="component" value="Chromosome 1"/>
</dbReference>
<protein>
    <submittedName>
        <fullName evidence="2">Uncharacterized protein</fullName>
    </submittedName>
</protein>
<reference evidence="2" key="1">
    <citation type="submission" date="2021-01" db="EMBL/GenBank/DDBJ databases">
        <authorList>
            <consortium name="Aspergillus puulaauensis MK2 genome sequencing consortium"/>
            <person name="Kazuki M."/>
            <person name="Futagami T."/>
        </authorList>
    </citation>
    <scope>NUCLEOTIDE SEQUENCE</scope>
    <source>
        <strain evidence="2">MK2</strain>
    </source>
</reference>
<feature type="region of interest" description="Disordered" evidence="1">
    <location>
        <begin position="310"/>
        <end position="329"/>
    </location>
</feature>
<dbReference type="KEGG" id="apuu:APUU_11674A"/>
<dbReference type="EMBL" id="AP024443">
    <property type="protein sequence ID" value="BCS18846.1"/>
    <property type="molecule type" value="Genomic_DNA"/>
</dbReference>
<gene>
    <name evidence="2" type="ORF">APUU_11674A</name>
</gene>
<accession>A0A7R7XCP8</accession>
<feature type="region of interest" description="Disordered" evidence="1">
    <location>
        <begin position="688"/>
        <end position="707"/>
    </location>
</feature>
<evidence type="ECO:0000256" key="1">
    <source>
        <dbReference type="SAM" id="MobiDB-lite"/>
    </source>
</evidence>
<dbReference type="GeneID" id="64968851"/>
<name>A0A7R7XCP8_9EURO</name>
<feature type="region of interest" description="Disordered" evidence="1">
    <location>
        <begin position="91"/>
        <end position="130"/>
    </location>
</feature>